<dbReference type="InterPro" id="IPR003117">
    <property type="entry name" value="cAMP_dep_PK_reg_su_I/II_a/b"/>
</dbReference>
<dbReference type="GO" id="GO:0035686">
    <property type="term" value="C:sperm fibrous sheath"/>
    <property type="evidence" value="ECO:0007669"/>
    <property type="project" value="TreeGrafter"/>
</dbReference>
<dbReference type="SUPFAM" id="SSF47391">
    <property type="entry name" value="Dimerization-anchoring domain of cAMP-dependent PK regulatory subunit"/>
    <property type="match status" value="1"/>
</dbReference>
<dbReference type="Gene3D" id="1.20.890.10">
    <property type="entry name" value="cAMP-dependent protein kinase regulatory subunit, dimerization-anchoring domain"/>
    <property type="match status" value="1"/>
</dbReference>
<proteinExistence type="predicted"/>
<sequence length="71" mass="8040">MQSSKIGLIVPHGLKTLLEGVSRAVIANNPDDIAEFFALYFQELVTFRKELVEQFEFISGKMVVVCSFKIF</sequence>
<dbReference type="InterPro" id="IPR038848">
    <property type="entry name" value="CABYR"/>
</dbReference>
<organism evidence="2 3">
    <name type="scientific">Buteo japonicus</name>
    <dbReference type="NCBI Taxonomy" id="224669"/>
    <lineage>
        <taxon>Eukaryota</taxon>
        <taxon>Metazoa</taxon>
        <taxon>Chordata</taxon>
        <taxon>Craniata</taxon>
        <taxon>Vertebrata</taxon>
        <taxon>Euteleostomi</taxon>
        <taxon>Archelosauria</taxon>
        <taxon>Archosauria</taxon>
        <taxon>Dinosauria</taxon>
        <taxon>Saurischia</taxon>
        <taxon>Theropoda</taxon>
        <taxon>Coelurosauria</taxon>
        <taxon>Aves</taxon>
        <taxon>Neognathae</taxon>
        <taxon>Neoaves</taxon>
        <taxon>Telluraves</taxon>
        <taxon>Accipitrimorphae</taxon>
        <taxon>Accipitriformes</taxon>
        <taxon>Accipitridae</taxon>
        <taxon>Accipitrinae</taxon>
        <taxon>Buteo</taxon>
    </lineage>
</organism>
<dbReference type="Ensembl" id="ENSBJAT00000004086.1">
    <property type="protein sequence ID" value="ENSBJAP00000003983.1"/>
    <property type="gene ID" value="ENSBJAG00000002863.1"/>
</dbReference>
<feature type="domain" description="RIIa" evidence="1">
    <location>
        <begin position="12"/>
        <end position="49"/>
    </location>
</feature>
<name>A0A8B9Z539_9AVES</name>
<dbReference type="InterPro" id="IPR047579">
    <property type="entry name" value="DD_CABYR_SP17"/>
</dbReference>
<dbReference type="GO" id="GO:0005509">
    <property type="term" value="F:calcium ion binding"/>
    <property type="evidence" value="ECO:0007669"/>
    <property type="project" value="InterPro"/>
</dbReference>
<dbReference type="GO" id="GO:0005737">
    <property type="term" value="C:cytoplasm"/>
    <property type="evidence" value="ECO:0007669"/>
    <property type="project" value="TreeGrafter"/>
</dbReference>
<dbReference type="PANTHER" id="PTHR15494">
    <property type="entry name" value="CALCIUM-BINDING TYROSINE PHOSPHORYLATION-REGULATED PROTEIN"/>
    <property type="match status" value="1"/>
</dbReference>
<accession>A0A8B9Z539</accession>
<dbReference type="CDD" id="cd12100">
    <property type="entry name" value="DD_CABYR_SP17"/>
    <property type="match status" value="1"/>
</dbReference>
<evidence type="ECO:0000313" key="3">
    <source>
        <dbReference type="Proteomes" id="UP000694555"/>
    </source>
</evidence>
<dbReference type="Proteomes" id="UP000694555">
    <property type="component" value="Unplaced"/>
</dbReference>
<dbReference type="PANTHER" id="PTHR15494:SF0">
    <property type="entry name" value="CALCIUM-BINDING TYROSINE PHOSPHORYLATION-REGULATED PROTEIN"/>
    <property type="match status" value="1"/>
</dbReference>
<evidence type="ECO:0000313" key="2">
    <source>
        <dbReference type="Ensembl" id="ENSBJAP00000003983.1"/>
    </source>
</evidence>
<dbReference type="GO" id="GO:0048240">
    <property type="term" value="P:sperm capacitation"/>
    <property type="evidence" value="ECO:0007669"/>
    <property type="project" value="InterPro"/>
</dbReference>
<evidence type="ECO:0000259" key="1">
    <source>
        <dbReference type="SMART" id="SM00394"/>
    </source>
</evidence>
<dbReference type="Pfam" id="PF02197">
    <property type="entry name" value="RIIa"/>
    <property type="match status" value="1"/>
</dbReference>
<keyword evidence="3" id="KW-1185">Reference proteome</keyword>
<dbReference type="AlphaFoldDB" id="A0A8B9Z539"/>
<dbReference type="SMART" id="SM00394">
    <property type="entry name" value="RIIa"/>
    <property type="match status" value="1"/>
</dbReference>
<reference evidence="2" key="2">
    <citation type="submission" date="2025-09" db="UniProtKB">
        <authorList>
            <consortium name="Ensembl"/>
        </authorList>
    </citation>
    <scope>IDENTIFICATION</scope>
</reference>
<protein>
    <recommendedName>
        <fullName evidence="1">RIIa domain-containing protein</fullName>
    </recommendedName>
</protein>
<reference evidence="2" key="1">
    <citation type="submission" date="2025-08" db="UniProtKB">
        <authorList>
            <consortium name="Ensembl"/>
        </authorList>
    </citation>
    <scope>IDENTIFICATION</scope>
</reference>